<comment type="caution">
    <text evidence="1">The sequence shown here is derived from an EMBL/GenBank/DDBJ whole genome shotgun (WGS) entry which is preliminary data.</text>
</comment>
<proteinExistence type="predicted"/>
<evidence type="ECO:0000313" key="1">
    <source>
        <dbReference type="EMBL" id="KRR21357.1"/>
    </source>
</evidence>
<reference evidence="1 2" key="1">
    <citation type="submission" date="2014-03" db="EMBL/GenBank/DDBJ databases">
        <title>Bradyrhizobium valentinum sp. nov., isolated from effective nodules of Lupinus mariae-josephae, a lupine endemic of basic-lime soils in Eastern Spain.</title>
        <authorList>
            <person name="Duran D."/>
            <person name="Rey L."/>
            <person name="Navarro A."/>
            <person name="Busquets A."/>
            <person name="Imperial J."/>
            <person name="Ruiz-Argueso T."/>
        </authorList>
    </citation>
    <scope>NUCLEOTIDE SEQUENCE [LARGE SCALE GENOMIC DNA]</scope>
    <source>
        <strain evidence="1 2">CCBAU 23086</strain>
    </source>
</reference>
<dbReference type="EMBL" id="LLYB01000081">
    <property type="protein sequence ID" value="KRR21357.1"/>
    <property type="molecule type" value="Genomic_DNA"/>
</dbReference>
<dbReference type="OrthoDB" id="9952715at2"/>
<sequence length="196" mass="22330">MDARTPAQEKRFLPAAAEAIAQWFYPELENPNGPPRSVAVSDIDITKENIPTLPLVLVAFTQSLGHQLMRSSSSEFEITDTFVVEFWMPPQRVQHKNKDTPYWNYYPYEYIRDTLIAGFVNWEGPRGERVAYRGLHVEADPLAARLTFTFVATFQWCVDSLDMGTPFDVGFRLCTPASCIPDCTEEQEVDECQPCP</sequence>
<accession>A0A0R3MU74</accession>
<name>A0A0R3MU74_9BRAD</name>
<evidence type="ECO:0000313" key="2">
    <source>
        <dbReference type="Proteomes" id="UP000051660"/>
    </source>
</evidence>
<gene>
    <name evidence="1" type="ORF">CQ14_06825</name>
</gene>
<organism evidence="1 2">
    <name type="scientific">Bradyrhizobium lablabi</name>
    <dbReference type="NCBI Taxonomy" id="722472"/>
    <lineage>
        <taxon>Bacteria</taxon>
        <taxon>Pseudomonadati</taxon>
        <taxon>Pseudomonadota</taxon>
        <taxon>Alphaproteobacteria</taxon>
        <taxon>Hyphomicrobiales</taxon>
        <taxon>Nitrobacteraceae</taxon>
        <taxon>Bradyrhizobium</taxon>
    </lineage>
</organism>
<dbReference type="RefSeq" id="WP_057859815.1">
    <property type="nucleotide sequence ID" value="NZ_LLYB01000081.1"/>
</dbReference>
<dbReference type="Proteomes" id="UP000051660">
    <property type="component" value="Unassembled WGS sequence"/>
</dbReference>
<dbReference type="AlphaFoldDB" id="A0A0R3MU74"/>
<protein>
    <submittedName>
        <fullName evidence="1">Uncharacterized protein</fullName>
    </submittedName>
</protein>